<accession>A0ABU7PCR0</accession>
<evidence type="ECO:0000256" key="1">
    <source>
        <dbReference type="SAM" id="MobiDB-lite"/>
    </source>
</evidence>
<evidence type="ECO:0000313" key="4">
    <source>
        <dbReference type="Proteomes" id="UP001344658"/>
    </source>
</evidence>
<evidence type="ECO:0000313" key="3">
    <source>
        <dbReference type="EMBL" id="MEE4543590.1"/>
    </source>
</evidence>
<dbReference type="EMBL" id="JAZEWV010000011">
    <property type="protein sequence ID" value="MEE4543590.1"/>
    <property type="molecule type" value="Genomic_DNA"/>
</dbReference>
<feature type="transmembrane region" description="Helical" evidence="2">
    <location>
        <begin position="51"/>
        <end position="72"/>
    </location>
</feature>
<dbReference type="RefSeq" id="WP_330796144.1">
    <property type="nucleotide sequence ID" value="NZ_JAZEWV010000011.1"/>
</dbReference>
<keyword evidence="2" id="KW-0472">Membrane</keyword>
<evidence type="ECO:0000256" key="2">
    <source>
        <dbReference type="SAM" id="Phobius"/>
    </source>
</evidence>
<reference evidence="3 4" key="1">
    <citation type="submission" date="2023-12" db="EMBL/GenBank/DDBJ databases">
        <title>Streptomyces sp. V4-01.</title>
        <authorList>
            <person name="Somphong A."/>
            <person name="Phongsopitanun W."/>
        </authorList>
    </citation>
    <scope>NUCLEOTIDE SEQUENCE [LARGE SCALE GENOMIC DNA]</scope>
    <source>
        <strain evidence="3 4">V4-01</strain>
    </source>
</reference>
<feature type="transmembrane region" description="Helical" evidence="2">
    <location>
        <begin position="84"/>
        <end position="103"/>
    </location>
</feature>
<feature type="compositionally biased region" description="Basic and acidic residues" evidence="1">
    <location>
        <begin position="132"/>
        <end position="142"/>
    </location>
</feature>
<feature type="transmembrane region" description="Helical" evidence="2">
    <location>
        <begin position="109"/>
        <end position="127"/>
    </location>
</feature>
<proteinExistence type="predicted"/>
<organism evidence="3 4">
    <name type="scientific">Actinacidiphila polyblastidii</name>
    <dbReference type="NCBI Taxonomy" id="3110430"/>
    <lineage>
        <taxon>Bacteria</taxon>
        <taxon>Bacillati</taxon>
        <taxon>Actinomycetota</taxon>
        <taxon>Actinomycetes</taxon>
        <taxon>Kitasatosporales</taxon>
        <taxon>Streptomycetaceae</taxon>
        <taxon>Actinacidiphila</taxon>
    </lineage>
</organism>
<sequence>MRRGIAVGTAVVLVLEALTIAGVNWILGLAVQHQEMSMGGLSHDAMATGSWVAGGVFGLFLVLCAVLVARIAWQERISGPFPRIVLVVCAVVHAVVGALVVGLVGWPAFFVMMVILGLLVATLLMYAPEDEPARRARPDRPADSGSGRPAEGELPTVPEQVQRPGRTPEHKGGDASSPAAPPATA</sequence>
<name>A0ABU7PCR0_9ACTN</name>
<gene>
    <name evidence="3" type="ORF">V2S66_16610</name>
</gene>
<evidence type="ECO:0008006" key="5">
    <source>
        <dbReference type="Google" id="ProtNLM"/>
    </source>
</evidence>
<protein>
    <recommendedName>
        <fullName evidence="5">Integral membrane protein</fullName>
    </recommendedName>
</protein>
<dbReference type="Proteomes" id="UP001344658">
    <property type="component" value="Unassembled WGS sequence"/>
</dbReference>
<keyword evidence="2" id="KW-0812">Transmembrane</keyword>
<keyword evidence="4" id="KW-1185">Reference proteome</keyword>
<keyword evidence="2" id="KW-1133">Transmembrane helix</keyword>
<feature type="transmembrane region" description="Helical" evidence="2">
    <location>
        <begin position="7"/>
        <end position="31"/>
    </location>
</feature>
<feature type="region of interest" description="Disordered" evidence="1">
    <location>
        <begin position="132"/>
        <end position="185"/>
    </location>
</feature>
<comment type="caution">
    <text evidence="3">The sequence shown here is derived from an EMBL/GenBank/DDBJ whole genome shotgun (WGS) entry which is preliminary data.</text>
</comment>